<gene>
    <name evidence="2" type="ORF">ETAA8_00970</name>
</gene>
<keyword evidence="1" id="KW-0732">Signal</keyword>
<reference evidence="2 3" key="1">
    <citation type="submission" date="2019-02" db="EMBL/GenBank/DDBJ databases">
        <title>Deep-cultivation of Planctomycetes and their phenomic and genomic characterization uncovers novel biology.</title>
        <authorList>
            <person name="Wiegand S."/>
            <person name="Jogler M."/>
            <person name="Boedeker C."/>
            <person name="Pinto D."/>
            <person name="Vollmers J."/>
            <person name="Rivas-Marin E."/>
            <person name="Kohn T."/>
            <person name="Peeters S.H."/>
            <person name="Heuer A."/>
            <person name="Rast P."/>
            <person name="Oberbeckmann S."/>
            <person name="Bunk B."/>
            <person name="Jeske O."/>
            <person name="Meyerdierks A."/>
            <person name="Storesund J.E."/>
            <person name="Kallscheuer N."/>
            <person name="Luecker S."/>
            <person name="Lage O.M."/>
            <person name="Pohl T."/>
            <person name="Merkel B.J."/>
            <person name="Hornburger P."/>
            <person name="Mueller R.-W."/>
            <person name="Bruemmer F."/>
            <person name="Labrenz M."/>
            <person name="Spormann A.M."/>
            <person name="Op den Camp H."/>
            <person name="Overmann J."/>
            <person name="Amann R."/>
            <person name="Jetten M.S.M."/>
            <person name="Mascher T."/>
            <person name="Medema M.H."/>
            <person name="Devos D.P."/>
            <person name="Kaster A.-K."/>
            <person name="Ovreas L."/>
            <person name="Rohde M."/>
            <person name="Galperin M.Y."/>
            <person name="Jogler C."/>
        </authorList>
    </citation>
    <scope>NUCLEOTIDE SEQUENCE [LARGE SCALE GENOMIC DNA]</scope>
    <source>
        <strain evidence="2 3">ETA_A8</strain>
    </source>
</reference>
<accession>A0A517Y4A6</accession>
<proteinExistence type="predicted"/>
<dbReference type="EMBL" id="CP036274">
    <property type="protein sequence ID" value="QDU25036.1"/>
    <property type="molecule type" value="Genomic_DNA"/>
</dbReference>
<feature type="signal peptide" evidence="1">
    <location>
        <begin position="1"/>
        <end position="25"/>
    </location>
</feature>
<keyword evidence="3" id="KW-1185">Reference proteome</keyword>
<evidence type="ECO:0000313" key="3">
    <source>
        <dbReference type="Proteomes" id="UP000315017"/>
    </source>
</evidence>
<dbReference type="InterPro" id="IPR036514">
    <property type="entry name" value="SGNH_hydro_sf"/>
</dbReference>
<feature type="chain" id="PRO_5021705205" evidence="1">
    <location>
        <begin position="26"/>
        <end position="398"/>
    </location>
</feature>
<dbReference type="OrthoDB" id="7783360at2"/>
<dbReference type="RefSeq" id="WP_145083277.1">
    <property type="nucleotide sequence ID" value="NZ_CP036274.1"/>
</dbReference>
<name>A0A517Y4A6_9BACT</name>
<dbReference type="GO" id="GO:0016788">
    <property type="term" value="F:hydrolase activity, acting on ester bonds"/>
    <property type="evidence" value="ECO:0007669"/>
    <property type="project" value="UniProtKB-ARBA"/>
</dbReference>
<evidence type="ECO:0000256" key="1">
    <source>
        <dbReference type="SAM" id="SignalP"/>
    </source>
</evidence>
<protein>
    <submittedName>
        <fullName evidence="2">Uncharacterized protein</fullName>
    </submittedName>
</protein>
<dbReference type="KEGG" id="aagg:ETAA8_00970"/>
<dbReference type="Proteomes" id="UP000315017">
    <property type="component" value="Chromosome"/>
</dbReference>
<dbReference type="Gene3D" id="3.40.50.1110">
    <property type="entry name" value="SGNH hydrolase"/>
    <property type="match status" value="1"/>
</dbReference>
<dbReference type="AlphaFoldDB" id="A0A517Y4A6"/>
<evidence type="ECO:0000313" key="2">
    <source>
        <dbReference type="EMBL" id="QDU25036.1"/>
    </source>
</evidence>
<sequence precursor="true">MLRLITFLSIGVVCGFFAWSSNANAQDPNQPVAAEKPAGLRVMSGGHSWSTENSEPLCQAAGITGHKRIKITGINSNRIEDVTPLLEKGEIDVYVWQHNSVGPEFPKFLPTLVELGPKHNPNFRVLMQMPWLTNDGRQGVKSPEEYETTDLAEYQTKMEALRKRQETYVDEVNAKAGKRIVFLVPLGDGMLEVRKMIVAGKFPGITKQNYRDKPGDRGSVLGGDHMPHQGLLGMRLGSYMHFAALYRMTPEGLKFPGKEGDGLTDEQRPILQKLAWDIVSKYPYAGIAKFEAPQPLKQGEKTAPVSAARATVVPEALKGWKETQDLPADTVVTNYNAYIEKLPKAERPGVSDVKYYVDDMGRSAVAVLVNVGGTQSTHLLIYDKQNKRTGLTKFSMGN</sequence>
<organism evidence="2 3">
    <name type="scientific">Anatilimnocola aggregata</name>
    <dbReference type="NCBI Taxonomy" id="2528021"/>
    <lineage>
        <taxon>Bacteria</taxon>
        <taxon>Pseudomonadati</taxon>
        <taxon>Planctomycetota</taxon>
        <taxon>Planctomycetia</taxon>
        <taxon>Pirellulales</taxon>
        <taxon>Pirellulaceae</taxon>
        <taxon>Anatilimnocola</taxon>
    </lineage>
</organism>